<evidence type="ECO:0000313" key="2">
    <source>
        <dbReference type="Proteomes" id="UP000216101"/>
    </source>
</evidence>
<proteinExistence type="predicted"/>
<sequence>MKNHRTTFLLAGKVFPGIKNQEEEKQEIEEKNNKEVQKKYFFRIRGNDLFTSVTPYNPDCNNTAEKNKNTLQFSETQKSLLSIRRLAMEKHKATMQIDHISIKK</sequence>
<name>A0A266Q8N3_9GAMM</name>
<evidence type="ECO:0000313" key="1">
    <source>
        <dbReference type="EMBL" id="OZY86244.1"/>
    </source>
</evidence>
<dbReference type="Proteomes" id="UP000216101">
    <property type="component" value="Unassembled WGS sequence"/>
</dbReference>
<comment type="caution">
    <text evidence="1">The sequence shown here is derived from an EMBL/GenBank/DDBJ whole genome shotgun (WGS) entry which is preliminary data.</text>
</comment>
<organism evidence="1 2">
    <name type="scientific">Cellvibrio mixtus</name>
    <dbReference type="NCBI Taxonomy" id="39650"/>
    <lineage>
        <taxon>Bacteria</taxon>
        <taxon>Pseudomonadati</taxon>
        <taxon>Pseudomonadota</taxon>
        <taxon>Gammaproteobacteria</taxon>
        <taxon>Cellvibrionales</taxon>
        <taxon>Cellvibrionaceae</taxon>
        <taxon>Cellvibrio</taxon>
    </lineage>
</organism>
<dbReference type="AlphaFoldDB" id="A0A266Q8N3"/>
<dbReference type="EMBL" id="NHNI01000001">
    <property type="protein sequence ID" value="OZY86244.1"/>
    <property type="molecule type" value="Genomic_DNA"/>
</dbReference>
<reference evidence="2" key="1">
    <citation type="submission" date="2017-05" db="EMBL/GenBank/DDBJ databases">
        <authorList>
            <person name="Barney B.M."/>
        </authorList>
    </citation>
    <scope>NUCLEOTIDE SEQUENCE [LARGE SCALE GENOMIC DNA]</scope>
    <source>
        <strain evidence="2">PSBB022</strain>
    </source>
</reference>
<keyword evidence="2" id="KW-1185">Reference proteome</keyword>
<protein>
    <submittedName>
        <fullName evidence="1">Uncharacterized protein</fullName>
    </submittedName>
</protein>
<dbReference type="RefSeq" id="WP_094983955.1">
    <property type="nucleotide sequence ID" value="NZ_NHNI01000001.1"/>
</dbReference>
<gene>
    <name evidence="1" type="ORF">CBP51_04230</name>
</gene>
<accession>A0A266Q8N3</accession>